<dbReference type="Proteomes" id="UP000297245">
    <property type="component" value="Unassembled WGS sequence"/>
</dbReference>
<protein>
    <submittedName>
        <fullName evidence="1">Uncharacterized protein</fullName>
    </submittedName>
</protein>
<dbReference type="AlphaFoldDB" id="A0A4S8KQE1"/>
<sequence>MDYAALTGRLYRAPSNFLECLDSSWVRRTFSTNLDCRATDAQKPVLQKRTKYKPVHRKYRPVPTYMPNPESQQFRTIPPPEPLVIPKKPMPWRKLPYGKRVMLERMEMMLGNIEEGILNEEEIDLLCYVVHKREKAFAFEFSEKGFFDWKYYPDYEIPVIEHTPWQRPPIRVPHAIIEEVKSEIRTQEAAGRFELTVSSYRSAMFAVAKKKGVRL</sequence>
<evidence type="ECO:0000313" key="2">
    <source>
        <dbReference type="Proteomes" id="UP000297245"/>
    </source>
</evidence>
<dbReference type="EMBL" id="ML180310">
    <property type="protein sequence ID" value="THU77899.1"/>
    <property type="molecule type" value="Genomic_DNA"/>
</dbReference>
<reference evidence="1 2" key="1">
    <citation type="journal article" date="2019" name="Nat. Ecol. Evol.">
        <title>Megaphylogeny resolves global patterns of mushroom evolution.</title>
        <authorList>
            <person name="Varga T."/>
            <person name="Krizsan K."/>
            <person name="Foldi C."/>
            <person name="Dima B."/>
            <person name="Sanchez-Garcia M."/>
            <person name="Sanchez-Ramirez S."/>
            <person name="Szollosi G.J."/>
            <person name="Szarkandi J.G."/>
            <person name="Papp V."/>
            <person name="Albert L."/>
            <person name="Andreopoulos W."/>
            <person name="Angelini C."/>
            <person name="Antonin V."/>
            <person name="Barry K.W."/>
            <person name="Bougher N.L."/>
            <person name="Buchanan P."/>
            <person name="Buyck B."/>
            <person name="Bense V."/>
            <person name="Catcheside P."/>
            <person name="Chovatia M."/>
            <person name="Cooper J."/>
            <person name="Damon W."/>
            <person name="Desjardin D."/>
            <person name="Finy P."/>
            <person name="Geml J."/>
            <person name="Haridas S."/>
            <person name="Hughes K."/>
            <person name="Justo A."/>
            <person name="Karasinski D."/>
            <person name="Kautmanova I."/>
            <person name="Kiss B."/>
            <person name="Kocsube S."/>
            <person name="Kotiranta H."/>
            <person name="LaButti K.M."/>
            <person name="Lechner B.E."/>
            <person name="Liimatainen K."/>
            <person name="Lipzen A."/>
            <person name="Lukacs Z."/>
            <person name="Mihaltcheva S."/>
            <person name="Morgado L.N."/>
            <person name="Niskanen T."/>
            <person name="Noordeloos M.E."/>
            <person name="Ohm R.A."/>
            <person name="Ortiz-Santana B."/>
            <person name="Ovrebo C."/>
            <person name="Racz N."/>
            <person name="Riley R."/>
            <person name="Savchenko A."/>
            <person name="Shiryaev A."/>
            <person name="Soop K."/>
            <person name="Spirin V."/>
            <person name="Szebenyi C."/>
            <person name="Tomsovsky M."/>
            <person name="Tulloss R.E."/>
            <person name="Uehling J."/>
            <person name="Grigoriev I.V."/>
            <person name="Vagvolgyi C."/>
            <person name="Papp T."/>
            <person name="Martin F.M."/>
            <person name="Miettinen O."/>
            <person name="Hibbett D.S."/>
            <person name="Nagy L.G."/>
        </authorList>
    </citation>
    <scope>NUCLEOTIDE SEQUENCE [LARGE SCALE GENOMIC DNA]</scope>
    <source>
        <strain evidence="1 2">CBS 962.96</strain>
    </source>
</reference>
<accession>A0A4S8KQE1</accession>
<proteinExistence type="predicted"/>
<name>A0A4S8KQE1_DENBC</name>
<keyword evidence="2" id="KW-1185">Reference proteome</keyword>
<feature type="non-terminal residue" evidence="1">
    <location>
        <position position="215"/>
    </location>
</feature>
<organism evidence="1 2">
    <name type="scientific">Dendrothele bispora (strain CBS 962.96)</name>
    <dbReference type="NCBI Taxonomy" id="1314807"/>
    <lineage>
        <taxon>Eukaryota</taxon>
        <taxon>Fungi</taxon>
        <taxon>Dikarya</taxon>
        <taxon>Basidiomycota</taxon>
        <taxon>Agaricomycotina</taxon>
        <taxon>Agaricomycetes</taxon>
        <taxon>Agaricomycetidae</taxon>
        <taxon>Agaricales</taxon>
        <taxon>Agaricales incertae sedis</taxon>
        <taxon>Dendrothele</taxon>
    </lineage>
</organism>
<dbReference type="OrthoDB" id="5599163at2759"/>
<gene>
    <name evidence="1" type="ORF">K435DRAFT_701342</name>
</gene>
<evidence type="ECO:0000313" key="1">
    <source>
        <dbReference type="EMBL" id="THU77899.1"/>
    </source>
</evidence>